<comment type="caution">
    <text evidence="10">The sequence shown here is derived from an EMBL/GenBank/DDBJ whole genome shotgun (WGS) entry which is preliminary data.</text>
</comment>
<comment type="cofactor">
    <cofactor evidence="9">
        <name>Zn(2+)</name>
        <dbReference type="ChEBI" id="CHEBI:29105"/>
    </cofactor>
    <text evidence="9">Binds 1 zinc ion per subunit.</text>
</comment>
<evidence type="ECO:0000256" key="4">
    <source>
        <dbReference type="ARBA" id="ARBA00022801"/>
    </source>
</evidence>
<dbReference type="EC" id="3.4.13.22" evidence="9"/>
<evidence type="ECO:0000256" key="9">
    <source>
        <dbReference type="HAMAP-Rule" id="MF_01924"/>
    </source>
</evidence>
<feature type="binding site" evidence="9">
    <location>
        <position position="142"/>
    </location>
    <ligand>
        <name>Zn(2+)</name>
        <dbReference type="ChEBI" id="CHEBI:29105"/>
        <note>catalytic</note>
    </ligand>
</feature>
<keyword evidence="7 9" id="KW-0482">Metalloprotease</keyword>
<dbReference type="GO" id="GO:0160237">
    <property type="term" value="F:D-Ala-D-Ala dipeptidase activity"/>
    <property type="evidence" value="ECO:0007669"/>
    <property type="project" value="UniProtKB-EC"/>
</dbReference>
<accession>A0A6L5YLP7</accession>
<protein>
    <recommendedName>
        <fullName evidence="9">D-alanyl-D-alanine dipeptidase</fullName>
        <shortName evidence="9">D-Ala-D-Ala dipeptidase</shortName>
        <ecNumber evidence="9">3.4.13.22</ecNumber>
    </recommendedName>
</protein>
<dbReference type="AlphaFoldDB" id="A0A6L5YLP7"/>
<keyword evidence="8" id="KW-0961">Cell wall biogenesis/degradation</keyword>
<comment type="catalytic activity">
    <reaction evidence="1 9">
        <text>D-alanyl-D-alanine + H2O = 2 D-alanine</text>
        <dbReference type="Rhea" id="RHEA:20661"/>
        <dbReference type="ChEBI" id="CHEBI:15377"/>
        <dbReference type="ChEBI" id="CHEBI:57416"/>
        <dbReference type="ChEBI" id="CHEBI:57822"/>
        <dbReference type="EC" id="3.4.13.22"/>
    </reaction>
</comment>
<organism evidence="10 11">
    <name type="scientific">Waltera intestinalis</name>
    <dbReference type="NCBI Taxonomy" id="2606635"/>
    <lineage>
        <taxon>Bacteria</taxon>
        <taxon>Bacillati</taxon>
        <taxon>Bacillota</taxon>
        <taxon>Clostridia</taxon>
        <taxon>Lachnospirales</taxon>
        <taxon>Lachnospiraceae</taxon>
        <taxon>Waltera</taxon>
    </lineage>
</organism>
<dbReference type="GO" id="GO:0008270">
    <property type="term" value="F:zinc ion binding"/>
    <property type="evidence" value="ECO:0007669"/>
    <property type="project" value="UniProtKB-UniRule"/>
</dbReference>
<dbReference type="GO" id="GO:0008237">
    <property type="term" value="F:metallopeptidase activity"/>
    <property type="evidence" value="ECO:0007669"/>
    <property type="project" value="UniProtKB-KW"/>
</dbReference>
<dbReference type="SUPFAM" id="SSF55166">
    <property type="entry name" value="Hedgehog/DD-peptidase"/>
    <property type="match status" value="1"/>
</dbReference>
<keyword evidence="3 9" id="KW-0479">Metal-binding</keyword>
<evidence type="ECO:0000256" key="6">
    <source>
        <dbReference type="ARBA" id="ARBA00022997"/>
    </source>
</evidence>
<evidence type="ECO:0000256" key="1">
    <source>
        <dbReference type="ARBA" id="ARBA00001362"/>
    </source>
</evidence>
<dbReference type="InterPro" id="IPR000755">
    <property type="entry name" value="A_A_dipeptidase"/>
</dbReference>
<evidence type="ECO:0000256" key="2">
    <source>
        <dbReference type="ARBA" id="ARBA00022670"/>
    </source>
</evidence>
<keyword evidence="11" id="KW-1185">Reference proteome</keyword>
<name>A0A6L5YLP7_9FIRM</name>
<feature type="site" description="Transition state stabilizer" evidence="9">
    <location>
        <position position="91"/>
    </location>
</feature>
<keyword evidence="5 9" id="KW-0862">Zinc</keyword>
<reference evidence="10 11" key="1">
    <citation type="submission" date="2019-08" db="EMBL/GenBank/DDBJ databases">
        <title>In-depth cultivation of the pig gut microbiome towards novel bacterial diversity and tailored functional studies.</title>
        <authorList>
            <person name="Wylensek D."/>
            <person name="Hitch T.C.A."/>
            <person name="Clavel T."/>
        </authorList>
    </citation>
    <scope>NUCLEOTIDE SEQUENCE [LARGE SCALE GENOMIC DNA]</scope>
    <source>
        <strain evidence="10 11">WCA3-601-WT-6H</strain>
    </source>
</reference>
<keyword evidence="2 9" id="KW-0645">Protease</keyword>
<feature type="binding site" evidence="9">
    <location>
        <position position="217"/>
    </location>
    <ligand>
        <name>Zn(2+)</name>
        <dbReference type="ChEBI" id="CHEBI:29105"/>
        <note>catalytic</note>
    </ligand>
</feature>
<dbReference type="EMBL" id="VUMU01000016">
    <property type="protein sequence ID" value="MST58890.1"/>
    <property type="molecule type" value="Genomic_DNA"/>
</dbReference>
<dbReference type="InterPro" id="IPR009045">
    <property type="entry name" value="Zn_M74/Hedgehog-like"/>
</dbReference>
<proteinExistence type="inferred from homology"/>
<dbReference type="GO" id="GO:0006508">
    <property type="term" value="P:proteolysis"/>
    <property type="evidence" value="ECO:0007669"/>
    <property type="project" value="UniProtKB-KW"/>
</dbReference>
<dbReference type="CDD" id="cd14843">
    <property type="entry name" value="D-Ala-D-Ala_dipeptidase_like"/>
    <property type="match status" value="1"/>
</dbReference>
<evidence type="ECO:0000313" key="11">
    <source>
        <dbReference type="Proteomes" id="UP000476055"/>
    </source>
</evidence>
<dbReference type="HAMAP" id="MF_01924">
    <property type="entry name" value="A_A_dipeptidase"/>
    <property type="match status" value="1"/>
</dbReference>
<comment type="function">
    <text evidence="9">Catalyzes hydrolysis of the D-alanyl-D-alanine dipeptide.</text>
</comment>
<evidence type="ECO:0000256" key="8">
    <source>
        <dbReference type="ARBA" id="ARBA00023316"/>
    </source>
</evidence>
<dbReference type="Gene3D" id="3.30.1380.10">
    <property type="match status" value="1"/>
</dbReference>
<sequence>MININNKEADPMRPIPTIGDPERYIDSAFVDSAFIELKSCDLWDVKMLYPILHMDHAEEKCFVRKEMYERLVKAAGNLPDGYRFRIWDAWRPFALQHELFEKYSVDIIRDFHLEELPEAKRRAAICKFVSDPVPDTKVPPAHTTGGAIDLTLLDPEGRELPMGCGFDAFTDKTCAAYFEAPEHVQGAADEQVRENRRLLYYAMIDAGFTNLPSEWWHYDYGDRFWAYYMRKPAIYEGVFTREEIHG</sequence>
<dbReference type="Proteomes" id="UP000476055">
    <property type="component" value="Unassembled WGS sequence"/>
</dbReference>
<gene>
    <name evidence="10" type="ORF">FYJ59_11685</name>
</gene>
<feature type="active site" description="Proton donor/acceptor" evidence="9">
    <location>
        <position position="214"/>
    </location>
</feature>
<evidence type="ECO:0000256" key="5">
    <source>
        <dbReference type="ARBA" id="ARBA00022833"/>
    </source>
</evidence>
<dbReference type="GO" id="GO:0071555">
    <property type="term" value="P:cell wall organization"/>
    <property type="evidence" value="ECO:0007669"/>
    <property type="project" value="UniProtKB-KW"/>
</dbReference>
<feature type="binding site" evidence="9">
    <location>
        <position position="149"/>
    </location>
    <ligand>
        <name>Zn(2+)</name>
        <dbReference type="ChEBI" id="CHEBI:29105"/>
        <note>catalytic</note>
    </ligand>
</feature>
<comment type="similarity">
    <text evidence="9">Belongs to the peptidase M15D family.</text>
</comment>
<dbReference type="PANTHER" id="PTHR43126">
    <property type="entry name" value="D-ALANYL-D-ALANINE DIPEPTIDASE"/>
    <property type="match status" value="1"/>
</dbReference>
<evidence type="ECO:0000256" key="7">
    <source>
        <dbReference type="ARBA" id="ARBA00023049"/>
    </source>
</evidence>
<evidence type="ECO:0000256" key="3">
    <source>
        <dbReference type="ARBA" id="ARBA00022723"/>
    </source>
</evidence>
<dbReference type="Pfam" id="PF01427">
    <property type="entry name" value="Peptidase_M15"/>
    <property type="match status" value="1"/>
</dbReference>
<evidence type="ECO:0000313" key="10">
    <source>
        <dbReference type="EMBL" id="MST58890.1"/>
    </source>
</evidence>
<keyword evidence="6 9" id="KW-0224">Dipeptidase</keyword>
<keyword evidence="4 9" id="KW-0378">Hydrolase</keyword>